<dbReference type="InterPro" id="IPR012677">
    <property type="entry name" value="Nucleotide-bd_a/b_plait_sf"/>
</dbReference>
<dbReference type="SUPFAM" id="SSF49785">
    <property type="entry name" value="Galactose-binding domain-like"/>
    <property type="match status" value="1"/>
</dbReference>
<dbReference type="Gene3D" id="2.60.120.260">
    <property type="entry name" value="Galactose-binding domain-like"/>
    <property type="match status" value="2"/>
</dbReference>
<dbReference type="Gene3D" id="3.30.70.330">
    <property type="match status" value="1"/>
</dbReference>
<feature type="domain" description="RRM" evidence="2">
    <location>
        <begin position="8"/>
        <end position="87"/>
    </location>
</feature>
<comment type="caution">
    <text evidence="3">The sequence shown here is derived from an EMBL/GenBank/DDBJ whole genome shotgun (WGS) entry which is preliminary data.</text>
</comment>
<gene>
    <name evidence="3" type="ORF">M9Y10_011388</name>
</gene>
<dbReference type="SMART" id="SM00360">
    <property type="entry name" value="RRM"/>
    <property type="match status" value="1"/>
</dbReference>
<dbReference type="InterPro" id="IPR008979">
    <property type="entry name" value="Galactose-bd-like_sf"/>
</dbReference>
<dbReference type="Proteomes" id="UP001470230">
    <property type="component" value="Unassembled WGS sequence"/>
</dbReference>
<accession>A0ABR2IKM5</accession>
<dbReference type="InterPro" id="IPR035979">
    <property type="entry name" value="RBD_domain_sf"/>
</dbReference>
<reference evidence="3 4" key="1">
    <citation type="submission" date="2024-04" db="EMBL/GenBank/DDBJ databases">
        <title>Tritrichomonas musculus Genome.</title>
        <authorList>
            <person name="Alves-Ferreira E."/>
            <person name="Grigg M."/>
            <person name="Lorenzi H."/>
            <person name="Galac M."/>
        </authorList>
    </citation>
    <scope>NUCLEOTIDE SEQUENCE [LARGE SCALE GENOMIC DNA]</scope>
    <source>
        <strain evidence="3 4">EAF2021</strain>
    </source>
</reference>
<keyword evidence="1" id="KW-0694">RNA-binding</keyword>
<evidence type="ECO:0000313" key="4">
    <source>
        <dbReference type="Proteomes" id="UP001470230"/>
    </source>
</evidence>
<evidence type="ECO:0000256" key="1">
    <source>
        <dbReference type="PROSITE-ProRule" id="PRU00176"/>
    </source>
</evidence>
<dbReference type="PROSITE" id="PS50102">
    <property type="entry name" value="RRM"/>
    <property type="match status" value="1"/>
</dbReference>
<dbReference type="Pfam" id="PF00076">
    <property type="entry name" value="RRM_1"/>
    <property type="match status" value="1"/>
</dbReference>
<keyword evidence="4" id="KW-1185">Reference proteome</keyword>
<dbReference type="SUPFAM" id="SSF54928">
    <property type="entry name" value="RNA-binding domain, RBD"/>
    <property type="match status" value="1"/>
</dbReference>
<sequence length="795" mass="92997">MSISSPPNSIYLENLSFTTNEQDIYRKFSIFGSIKRIKIFYQKYQNTKYSTGYAFVQFSNNEGKQKCLENGKFVEIKNIIRIYDIKPQTKFNMCAFIFFSDHSITREKINSFFMNYQLSDVTIRSNPTLNLLGFAIIQFQSKTTFEYIFQRTHNSPYQIVFPSTELIELWPTKVSDTRTQVSFNPNIVIDYDKFADFEIIYNSTSYRVNSFLACVYSTRINQLFLTNSISNRIETRIKVDGNFEIIADYLLGKEIKITQDDSQFIFLISADLGIESLLKETYGFVYSSMSLDKAMFIYRELGKIQISIENSPHVRYMAENITKMLSFDDFKTSSTNLISSVLYYLNEHIRSINLTLEQAELLSEWIIGYINQNKADRLKLLQFIIISSIPKIKTISIINDPTFNINLIRRPLLKYLLKNKKLTNLSIDNSLLSISDDSDNSDDDMQDFVNNYKLIRCQDDKDDDDNVNLSSGVFKWLIKRYNANLHDIGIVSVSSNSSIHKIIEYHDNAEYWSTTDMQDSWIMFDFKEYEIIPTSYTLKTVTSLNYDGNDSAPSLISWKLEGLNNENKWIILDERRHVNSNCNSNQYRIDQKSRQRWRFIRLSQIGKNNAGTFSMYIQNIEFFGELPRQRKILNYSPGSELDGIFSLLSSELGENPALLNKIDITSSCDPKFLIDETWKGTWKSPNERRSWVKIDLMDAKVDLNSYALKSHSGPGYLRSWIVEVSDDDKKWHCVDKKTFRNDYNTPYRWIKWTCMTPYSNPIRYIKFTMTDMSEERKNIFWLSGIELFGDLIIPK</sequence>
<evidence type="ECO:0000259" key="2">
    <source>
        <dbReference type="PROSITE" id="PS50102"/>
    </source>
</evidence>
<evidence type="ECO:0000313" key="3">
    <source>
        <dbReference type="EMBL" id="KAK8863698.1"/>
    </source>
</evidence>
<dbReference type="EMBL" id="JAPFFF010000017">
    <property type="protein sequence ID" value="KAK8863698.1"/>
    <property type="molecule type" value="Genomic_DNA"/>
</dbReference>
<dbReference type="InterPro" id="IPR000504">
    <property type="entry name" value="RRM_dom"/>
</dbReference>
<proteinExistence type="predicted"/>
<organism evidence="3 4">
    <name type="scientific">Tritrichomonas musculus</name>
    <dbReference type="NCBI Taxonomy" id="1915356"/>
    <lineage>
        <taxon>Eukaryota</taxon>
        <taxon>Metamonada</taxon>
        <taxon>Parabasalia</taxon>
        <taxon>Tritrichomonadida</taxon>
        <taxon>Tritrichomonadidae</taxon>
        <taxon>Tritrichomonas</taxon>
    </lineage>
</organism>
<name>A0ABR2IKM5_9EUKA</name>
<protein>
    <submittedName>
        <fullName evidence="3">CUGBP Elav-like member 3</fullName>
    </submittedName>
</protein>